<feature type="region of interest" description="Disordered" evidence="1">
    <location>
        <begin position="308"/>
        <end position="328"/>
    </location>
</feature>
<organism evidence="2 3">
    <name type="scientific">Coniochaeta ligniaria NRRL 30616</name>
    <dbReference type="NCBI Taxonomy" id="1408157"/>
    <lineage>
        <taxon>Eukaryota</taxon>
        <taxon>Fungi</taxon>
        <taxon>Dikarya</taxon>
        <taxon>Ascomycota</taxon>
        <taxon>Pezizomycotina</taxon>
        <taxon>Sordariomycetes</taxon>
        <taxon>Sordariomycetidae</taxon>
        <taxon>Coniochaetales</taxon>
        <taxon>Coniochaetaceae</taxon>
        <taxon>Coniochaeta</taxon>
    </lineage>
</organism>
<dbReference type="Proteomes" id="UP000182658">
    <property type="component" value="Unassembled WGS sequence"/>
</dbReference>
<protein>
    <submittedName>
        <fullName evidence="2">Uncharacterized protein</fullName>
    </submittedName>
</protein>
<dbReference type="EMBL" id="KV875099">
    <property type="protein sequence ID" value="OIW27904.1"/>
    <property type="molecule type" value="Genomic_DNA"/>
</dbReference>
<name>A0A1J7JDX3_9PEZI</name>
<dbReference type="AlphaFoldDB" id="A0A1J7JDX3"/>
<evidence type="ECO:0000256" key="1">
    <source>
        <dbReference type="SAM" id="MobiDB-lite"/>
    </source>
</evidence>
<sequence length="358" mass="38827">MHPPVEDAVLQNNPEFAVLYNTLTTAVLNPNGSTKNDPARKEREAVKEELKKHRLKTIKHHLLISALSTANPSSTTAKPSLRRPRGAPQPPPSSTTNLPPELLDLLLLLPPFLTTPSPLDSSSLSLLLSNPPISTLPTLLPSLTPLISASLISSAASLSRLLNPTTNPSFIHRTIPSLPTTTCNLLTTLSTQKQALTTARAATATALTTLLALHATALHLLIRPLESKHGNAARNLELRAVEISLSSLHQQHSANVLLNSTRKEIYTPQATAALRNYAAHLRDARGRVKEEIRGLRAQLGGYGVVVGVDDGEEDGQDEGKGQGDEGRERMLREMARVYRDMGRQVEEVRGDLERLGRA</sequence>
<feature type="compositionally biased region" description="Basic and acidic residues" evidence="1">
    <location>
        <begin position="317"/>
        <end position="328"/>
    </location>
</feature>
<keyword evidence="3" id="KW-1185">Reference proteome</keyword>
<feature type="compositionally biased region" description="Polar residues" evidence="1">
    <location>
        <begin position="69"/>
        <end position="78"/>
    </location>
</feature>
<feature type="region of interest" description="Disordered" evidence="1">
    <location>
        <begin position="69"/>
        <end position="99"/>
    </location>
</feature>
<accession>A0A1J7JDX3</accession>
<evidence type="ECO:0000313" key="3">
    <source>
        <dbReference type="Proteomes" id="UP000182658"/>
    </source>
</evidence>
<reference evidence="2 3" key="1">
    <citation type="submission" date="2016-10" db="EMBL/GenBank/DDBJ databases">
        <title>Draft genome sequence of Coniochaeta ligniaria NRRL30616, a lignocellulolytic fungus for bioabatement of inhibitors in plant biomass hydrolysates.</title>
        <authorList>
            <consortium name="DOE Joint Genome Institute"/>
            <person name="Jimenez D.J."/>
            <person name="Hector R.E."/>
            <person name="Riley R."/>
            <person name="Sun H."/>
            <person name="Grigoriev I.V."/>
            <person name="Van Elsas J.D."/>
            <person name="Nichols N.N."/>
        </authorList>
    </citation>
    <scope>NUCLEOTIDE SEQUENCE [LARGE SCALE GENOMIC DNA]</scope>
    <source>
        <strain evidence="2 3">NRRL 30616</strain>
    </source>
</reference>
<evidence type="ECO:0000313" key="2">
    <source>
        <dbReference type="EMBL" id="OIW27904.1"/>
    </source>
</evidence>
<gene>
    <name evidence="2" type="ORF">CONLIGDRAFT_453910</name>
</gene>
<dbReference type="STRING" id="1408157.A0A1J7JDX3"/>
<dbReference type="OrthoDB" id="66964at2759"/>
<dbReference type="InParanoid" id="A0A1J7JDX3"/>
<proteinExistence type="predicted"/>